<feature type="domain" description="GIY-YIG" evidence="2">
    <location>
        <begin position="5"/>
        <end position="90"/>
    </location>
</feature>
<dbReference type="SUPFAM" id="SSF82771">
    <property type="entry name" value="GIY-YIG endonuclease"/>
    <property type="match status" value="1"/>
</dbReference>
<evidence type="ECO:0000259" key="2">
    <source>
        <dbReference type="Pfam" id="PF01541"/>
    </source>
</evidence>
<dbReference type="OrthoDB" id="115808at2759"/>
<accession>A0A9W6XH82</accession>
<keyword evidence="4" id="KW-1185">Reference proteome</keyword>
<comment type="caution">
    <text evidence="3">The sequence shown here is derived from an EMBL/GenBank/DDBJ whole genome shotgun (WGS) entry which is preliminary data.</text>
</comment>
<evidence type="ECO:0000313" key="3">
    <source>
        <dbReference type="EMBL" id="GMF38422.1"/>
    </source>
</evidence>
<gene>
    <name evidence="3" type="ORF">Plil01_001605100</name>
</gene>
<feature type="region of interest" description="Disordered" evidence="1">
    <location>
        <begin position="151"/>
        <end position="173"/>
    </location>
</feature>
<dbReference type="Pfam" id="PF01541">
    <property type="entry name" value="GIY-YIG"/>
    <property type="match status" value="1"/>
</dbReference>
<protein>
    <submittedName>
        <fullName evidence="3">Unnamed protein product</fullName>
    </submittedName>
</protein>
<dbReference type="EMBL" id="BSXW01001673">
    <property type="protein sequence ID" value="GMF38422.1"/>
    <property type="molecule type" value="Genomic_DNA"/>
</dbReference>
<dbReference type="InterPro" id="IPR035901">
    <property type="entry name" value="GIY-YIG_endonuc_sf"/>
</dbReference>
<evidence type="ECO:0000313" key="4">
    <source>
        <dbReference type="Proteomes" id="UP001165083"/>
    </source>
</evidence>
<sequence>MIGRVYKITNEDASIVYIGSTTESIRRRFQRYKYDYQRWINGTLDRCHLMIHYSFRDHGIDSLKISLVGEHEIGNPRHLHEFEQLIIDQTSCVNKNGAYRTDEQHREMVRQRYQRNRGERLEKARQYAETNKEKIKARMSQRIECGCGVSHSRGNLSSHRRSKKHVRWMEEQT</sequence>
<dbReference type="AlphaFoldDB" id="A0A9W6XH82"/>
<dbReference type="InterPro" id="IPR000305">
    <property type="entry name" value="GIY-YIG_endonuc"/>
</dbReference>
<evidence type="ECO:0000256" key="1">
    <source>
        <dbReference type="SAM" id="MobiDB-lite"/>
    </source>
</evidence>
<dbReference type="Gene3D" id="3.40.1440.10">
    <property type="entry name" value="GIY-YIG endonuclease"/>
    <property type="match status" value="1"/>
</dbReference>
<proteinExistence type="predicted"/>
<organism evidence="3 4">
    <name type="scientific">Phytophthora lilii</name>
    <dbReference type="NCBI Taxonomy" id="2077276"/>
    <lineage>
        <taxon>Eukaryota</taxon>
        <taxon>Sar</taxon>
        <taxon>Stramenopiles</taxon>
        <taxon>Oomycota</taxon>
        <taxon>Peronosporomycetes</taxon>
        <taxon>Peronosporales</taxon>
        <taxon>Peronosporaceae</taxon>
        <taxon>Phytophthora</taxon>
    </lineage>
</organism>
<name>A0A9W6XH82_9STRA</name>
<reference evidence="3" key="1">
    <citation type="submission" date="2023-04" db="EMBL/GenBank/DDBJ databases">
        <title>Phytophthora lilii NBRC 32176.</title>
        <authorList>
            <person name="Ichikawa N."/>
            <person name="Sato H."/>
            <person name="Tonouchi N."/>
        </authorList>
    </citation>
    <scope>NUCLEOTIDE SEQUENCE</scope>
    <source>
        <strain evidence="3">NBRC 32176</strain>
    </source>
</reference>
<dbReference type="Proteomes" id="UP001165083">
    <property type="component" value="Unassembled WGS sequence"/>
</dbReference>